<dbReference type="PRINTS" id="PR00039">
    <property type="entry name" value="HTHLYSR"/>
</dbReference>
<dbReference type="PANTHER" id="PTHR30537">
    <property type="entry name" value="HTH-TYPE TRANSCRIPTIONAL REGULATOR"/>
    <property type="match status" value="1"/>
</dbReference>
<evidence type="ECO:0000256" key="1">
    <source>
        <dbReference type="ARBA" id="ARBA00003502"/>
    </source>
</evidence>
<keyword evidence="5" id="KW-0804">Transcription</keyword>
<dbReference type="PROSITE" id="PS50931">
    <property type="entry name" value="HTH_LYSR"/>
    <property type="match status" value="1"/>
</dbReference>
<sequence>MARVELAELAAFVAVADHLSFTRAAHQLGLSLPTVSLTVKALEDRLDVRLFNRTTRSVALTEAGERLLAEIQPLLQGVDDAIESVNRYRDKPIGTLRLAVSRTFATRVLAQLIKPFLDEYPEIRLDLEIDDTNIDIVRHRFDAGIRVGDMVERDMKVISVFDPFRLIVVASPVYLAGKPAPVRPEDLRGHNCIRYRLPHDGSIQRWIVERSGRQTEIAVEGSLIVNDFDLMMGAALDGVGVAYLSEPLIQGALADRKLIRVLPGWGHTLQGIYLYHPSRRQVPMPLLVFLRFIKEWRKTK</sequence>
<protein>
    <submittedName>
        <fullName evidence="7">Transcriptional regulator, LysR family</fullName>
    </submittedName>
</protein>
<dbReference type="STRING" id="316056.RPC_1994"/>
<dbReference type="InterPro" id="IPR036388">
    <property type="entry name" value="WH-like_DNA-bd_sf"/>
</dbReference>
<organism evidence="7">
    <name type="scientific">Rhodopseudomonas palustris (strain BisB18)</name>
    <dbReference type="NCBI Taxonomy" id="316056"/>
    <lineage>
        <taxon>Bacteria</taxon>
        <taxon>Pseudomonadati</taxon>
        <taxon>Pseudomonadota</taxon>
        <taxon>Alphaproteobacteria</taxon>
        <taxon>Hyphomicrobiales</taxon>
        <taxon>Nitrobacteraceae</taxon>
        <taxon>Rhodopseudomonas</taxon>
    </lineage>
</organism>
<dbReference type="AlphaFoldDB" id="Q216Y6"/>
<dbReference type="PANTHER" id="PTHR30537:SF1">
    <property type="entry name" value="HTH-TYPE TRANSCRIPTIONAL REGULATOR PGRR"/>
    <property type="match status" value="1"/>
</dbReference>
<dbReference type="Pfam" id="PF03466">
    <property type="entry name" value="LysR_substrate"/>
    <property type="match status" value="1"/>
</dbReference>
<feature type="domain" description="HTH lysR-type" evidence="6">
    <location>
        <begin position="4"/>
        <end position="61"/>
    </location>
</feature>
<dbReference type="RefSeq" id="WP_011472453.1">
    <property type="nucleotide sequence ID" value="NC_007925.1"/>
</dbReference>
<gene>
    <name evidence="7" type="ordered locus">RPC_1994</name>
</gene>
<dbReference type="GO" id="GO:0043565">
    <property type="term" value="F:sequence-specific DNA binding"/>
    <property type="evidence" value="ECO:0007669"/>
    <property type="project" value="TreeGrafter"/>
</dbReference>
<dbReference type="SUPFAM" id="SSF53850">
    <property type="entry name" value="Periplasmic binding protein-like II"/>
    <property type="match status" value="1"/>
</dbReference>
<evidence type="ECO:0000256" key="3">
    <source>
        <dbReference type="ARBA" id="ARBA00023015"/>
    </source>
</evidence>
<evidence type="ECO:0000313" key="7">
    <source>
        <dbReference type="EMBL" id="ABD87550.1"/>
    </source>
</evidence>
<evidence type="ECO:0000259" key="6">
    <source>
        <dbReference type="PROSITE" id="PS50931"/>
    </source>
</evidence>
<dbReference type="InterPro" id="IPR000847">
    <property type="entry name" value="LysR_HTH_N"/>
</dbReference>
<comment type="similarity">
    <text evidence="2">Belongs to the LysR transcriptional regulatory family.</text>
</comment>
<evidence type="ECO:0000256" key="2">
    <source>
        <dbReference type="ARBA" id="ARBA00009437"/>
    </source>
</evidence>
<dbReference type="Gene3D" id="1.10.10.10">
    <property type="entry name" value="Winged helix-like DNA-binding domain superfamily/Winged helix DNA-binding domain"/>
    <property type="match status" value="1"/>
</dbReference>
<dbReference type="InterPro" id="IPR058163">
    <property type="entry name" value="LysR-type_TF_proteobact-type"/>
</dbReference>
<evidence type="ECO:0000256" key="5">
    <source>
        <dbReference type="ARBA" id="ARBA00023163"/>
    </source>
</evidence>
<dbReference type="HOGENOM" id="CLU_039613_16_1_5"/>
<dbReference type="KEGG" id="rpc:RPC_1994"/>
<dbReference type="Pfam" id="PF00126">
    <property type="entry name" value="HTH_1"/>
    <property type="match status" value="1"/>
</dbReference>
<dbReference type="Gene3D" id="3.40.190.290">
    <property type="match status" value="1"/>
</dbReference>
<dbReference type="FunFam" id="1.10.10.10:FF:000001">
    <property type="entry name" value="LysR family transcriptional regulator"/>
    <property type="match status" value="1"/>
</dbReference>
<name>Q216Y6_RHOPB</name>
<keyword evidence="3" id="KW-0805">Transcription regulation</keyword>
<dbReference type="InterPro" id="IPR036390">
    <property type="entry name" value="WH_DNA-bd_sf"/>
</dbReference>
<comment type="function">
    <text evidence="1">NodD regulates the expression of the nodABCFE genes which encode other nodulation proteins. NodD is also a negative regulator of its own expression. Binds flavonoids as inducers.</text>
</comment>
<accession>Q216Y6</accession>
<dbReference type="GO" id="GO:0003700">
    <property type="term" value="F:DNA-binding transcription factor activity"/>
    <property type="evidence" value="ECO:0007669"/>
    <property type="project" value="InterPro"/>
</dbReference>
<dbReference type="eggNOG" id="COG0583">
    <property type="taxonomic scope" value="Bacteria"/>
</dbReference>
<dbReference type="InterPro" id="IPR005119">
    <property type="entry name" value="LysR_subst-bd"/>
</dbReference>
<reference evidence="7" key="1">
    <citation type="submission" date="2006-03" db="EMBL/GenBank/DDBJ databases">
        <title>Complete sequence of Rhodopseudomonas palustris BisB18.</title>
        <authorList>
            <consortium name="US DOE Joint Genome Institute"/>
            <person name="Copeland A."/>
            <person name="Lucas S."/>
            <person name="Lapidus A."/>
            <person name="Barry K."/>
            <person name="Detter J.C."/>
            <person name="Glavina del Rio T."/>
            <person name="Hammon N."/>
            <person name="Israni S."/>
            <person name="Dalin E."/>
            <person name="Tice H."/>
            <person name="Pitluck S."/>
            <person name="Chain P."/>
            <person name="Malfatti S."/>
            <person name="Shin M."/>
            <person name="Vergez L."/>
            <person name="Schmutz J."/>
            <person name="Larimer F."/>
            <person name="Land M."/>
            <person name="Hauser L."/>
            <person name="Pelletier D.A."/>
            <person name="Kyrpides N."/>
            <person name="Anderson I."/>
            <person name="Oda Y."/>
            <person name="Harwood C.S."/>
            <person name="Richardson P."/>
        </authorList>
    </citation>
    <scope>NUCLEOTIDE SEQUENCE [LARGE SCALE GENOMIC DNA]</scope>
    <source>
        <strain evidence="7">BisB18</strain>
    </source>
</reference>
<dbReference type="EMBL" id="CP000301">
    <property type="protein sequence ID" value="ABD87550.1"/>
    <property type="molecule type" value="Genomic_DNA"/>
</dbReference>
<dbReference type="SUPFAM" id="SSF46785">
    <property type="entry name" value="Winged helix' DNA-binding domain"/>
    <property type="match status" value="1"/>
</dbReference>
<keyword evidence="4" id="KW-0238">DNA-binding</keyword>
<dbReference type="GO" id="GO:0006351">
    <property type="term" value="P:DNA-templated transcription"/>
    <property type="evidence" value="ECO:0007669"/>
    <property type="project" value="TreeGrafter"/>
</dbReference>
<dbReference type="CDD" id="cd08474">
    <property type="entry name" value="PBP2_CrgA_like_5"/>
    <property type="match status" value="1"/>
</dbReference>
<dbReference type="OrthoDB" id="9813056at2"/>
<proteinExistence type="inferred from homology"/>
<evidence type="ECO:0000256" key="4">
    <source>
        <dbReference type="ARBA" id="ARBA00023125"/>
    </source>
</evidence>